<dbReference type="EMBL" id="VYYT01000134">
    <property type="protein sequence ID" value="KAK2764807.1"/>
    <property type="molecule type" value="Genomic_DNA"/>
</dbReference>
<evidence type="ECO:0000256" key="1">
    <source>
        <dbReference type="SAM" id="Phobius"/>
    </source>
</evidence>
<keyword evidence="1" id="KW-0472">Membrane</keyword>
<feature type="transmembrane region" description="Helical" evidence="1">
    <location>
        <begin position="20"/>
        <end position="46"/>
    </location>
</feature>
<keyword evidence="1" id="KW-1133">Transmembrane helix</keyword>
<protein>
    <submittedName>
        <fullName evidence="2">Uncharacterized protein</fullName>
    </submittedName>
</protein>
<dbReference type="Proteomes" id="UP001281614">
    <property type="component" value="Unassembled WGS sequence"/>
</dbReference>
<feature type="transmembrane region" description="Helical" evidence="1">
    <location>
        <begin position="524"/>
        <end position="545"/>
    </location>
</feature>
<evidence type="ECO:0000313" key="2">
    <source>
        <dbReference type="EMBL" id="KAK2764807.1"/>
    </source>
</evidence>
<gene>
    <name evidence="2" type="ORF">CKAH01_15746</name>
</gene>
<dbReference type="AlphaFoldDB" id="A0AAD9YFW6"/>
<dbReference type="PANTHER" id="PTHR35394:SF5">
    <property type="entry name" value="DUF3176 DOMAIN-CONTAINING PROTEIN"/>
    <property type="match status" value="1"/>
</dbReference>
<proteinExistence type="predicted"/>
<dbReference type="PANTHER" id="PTHR35394">
    <property type="entry name" value="DUF3176 DOMAIN-CONTAINING PROTEIN"/>
    <property type="match status" value="1"/>
</dbReference>
<organism evidence="2 3">
    <name type="scientific">Colletotrichum kahawae</name>
    <name type="common">Coffee berry disease fungus</name>
    <dbReference type="NCBI Taxonomy" id="34407"/>
    <lineage>
        <taxon>Eukaryota</taxon>
        <taxon>Fungi</taxon>
        <taxon>Dikarya</taxon>
        <taxon>Ascomycota</taxon>
        <taxon>Pezizomycotina</taxon>
        <taxon>Sordariomycetes</taxon>
        <taxon>Hypocreomycetidae</taxon>
        <taxon>Glomerellales</taxon>
        <taxon>Glomerellaceae</taxon>
        <taxon>Colletotrichum</taxon>
        <taxon>Colletotrichum gloeosporioides species complex</taxon>
    </lineage>
</organism>
<keyword evidence="3" id="KW-1185">Reference proteome</keyword>
<evidence type="ECO:0000313" key="3">
    <source>
        <dbReference type="Proteomes" id="UP001281614"/>
    </source>
</evidence>
<keyword evidence="1" id="KW-0812">Transmembrane</keyword>
<name>A0AAD9YFW6_COLKA</name>
<feature type="transmembrane region" description="Helical" evidence="1">
    <location>
        <begin position="94"/>
        <end position="112"/>
    </location>
</feature>
<reference evidence="2" key="1">
    <citation type="submission" date="2023-02" db="EMBL/GenBank/DDBJ databases">
        <title>Colletotrichum kahawae CIFC_Que2 genome sequencing and assembly.</title>
        <authorList>
            <person name="Baroncelli R."/>
        </authorList>
    </citation>
    <scope>NUCLEOTIDE SEQUENCE</scope>
    <source>
        <strain evidence="2">CIFC_Que2</strain>
    </source>
</reference>
<dbReference type="Pfam" id="PF11374">
    <property type="entry name" value="DUF3176"/>
    <property type="match status" value="1"/>
</dbReference>
<sequence length="640" mass="70940">MFMLIFFVLAYHNWRPEPSFASIISINALVAVLATILRAGVLFVMFEVIGQSKWLWMSDPQSLRHVERLVNAGSGPWGSLMFLFHSINTKPRRLTFFSMFVVMAASVIGPFTQQASGTFSCSVMVNGTAKVFVAHNFSGKITPETRAAAIYGLTQRGQGSFRTSQLFECPSITGAPNCTFGTHSSIGMCSGCFDATAHLKEVDLGDATSYHFAENTNFSISWPPTELRNRTLVNVQAEFSPFQDQAALKAGFFESLIGESMSISIIALSMDGCIYGENATRFRRPRCVKDPKVTDISSSFSSTAAGIVAANCTIYPCLREYYSATVTNGIFSQIVRSQLPLAFGTRSLSKSELPTLKQDAGYIRMVEPCLIDHTHGSSMIYDSTNITKAFRLPIKEGGNRTSWIVNEKLVEIPLKCLRSIGPSTYGTMQHLARSALVGSCSSKEENDPSDPMALFSSTECSDKWWLDTILNGGNATISSVSAALDGMVHSITDFIRINGTDWNRTSPGYVTGEGIEPAVCIEVFWRWMLFPFVILVVTTVLLIYACSESIYHRRDVPIWKSTILPFLFYEIRKEEPSINSNGTRSEERLPLLQLAELERLANRTVARFGSTADSPAFLVRHGYLSWGTRKKSRGWIRTRP</sequence>
<dbReference type="InterPro" id="IPR021514">
    <property type="entry name" value="DUF3176"/>
</dbReference>
<accession>A0AAD9YFW6</accession>
<comment type="caution">
    <text evidence="2">The sequence shown here is derived from an EMBL/GenBank/DDBJ whole genome shotgun (WGS) entry which is preliminary data.</text>
</comment>